<sequence>MNNIYNASQVKMSPTPVLPKTKNSGQFDILKAKQRGLRANFPSTMSLRVHRSISWIGRAEKEGNDTDAQFVFLWIAFNAAYADERALAGIAAGERSTFADFFNRLVRLDEEKRIYEAIWEQFSGPVRLLLSNRYVFSPFWQFHNGIEGYEDWEPRFAAAQKSAASALGSGDTVKVLSLMFDRLYVLRNQIVHGGSTWGGQVNRQQVRDGAAILGFLMPVFVNLMMDNPNEDWGVPFYPVISA</sequence>
<dbReference type="Proteomes" id="UP001079430">
    <property type="component" value="Unassembled WGS sequence"/>
</dbReference>
<dbReference type="RefSeq" id="WP_269274740.1">
    <property type="nucleotide sequence ID" value="NZ_JAPVOI010000002.1"/>
</dbReference>
<protein>
    <submittedName>
        <fullName evidence="1">HEPN domain-containing protein</fullName>
    </submittedName>
</protein>
<organism evidence="1 2">
    <name type="scientific">Sinorhizobium psoraleae</name>
    <dbReference type="NCBI Taxonomy" id="520838"/>
    <lineage>
        <taxon>Bacteria</taxon>
        <taxon>Pseudomonadati</taxon>
        <taxon>Pseudomonadota</taxon>
        <taxon>Alphaproteobacteria</taxon>
        <taxon>Hyphomicrobiales</taxon>
        <taxon>Rhizobiaceae</taxon>
        <taxon>Sinorhizobium/Ensifer group</taxon>
        <taxon>Sinorhizobium</taxon>
    </lineage>
</organism>
<dbReference type="EMBL" id="JAPVOI010000002">
    <property type="protein sequence ID" value="MCZ4088736.1"/>
    <property type="molecule type" value="Genomic_DNA"/>
</dbReference>
<keyword evidence="2" id="KW-1185">Reference proteome</keyword>
<evidence type="ECO:0000313" key="1">
    <source>
        <dbReference type="EMBL" id="MCZ4088736.1"/>
    </source>
</evidence>
<reference evidence="1" key="1">
    <citation type="submission" date="2022-10" db="EMBL/GenBank/DDBJ databases">
        <title>Whole genome sequencing of three plant growth promoting bacteria isolated from Vachellia tortilis subsp. raddiana in Morocco.</title>
        <authorList>
            <person name="Hnini M."/>
            <person name="Zouagui R."/>
            <person name="Zouagui H."/>
            <person name="Chemao Elfihri M.-W."/>
            <person name="Ibrahimi A."/>
            <person name="Sbabou L."/>
            <person name="Aurag J."/>
        </authorList>
    </citation>
    <scope>NUCLEOTIDE SEQUENCE</scope>
    <source>
        <strain evidence="1">LMR678</strain>
    </source>
</reference>
<proteinExistence type="predicted"/>
<gene>
    <name evidence="1" type="ORF">O3W52_01050</name>
</gene>
<comment type="caution">
    <text evidence="1">The sequence shown here is derived from an EMBL/GenBank/DDBJ whole genome shotgun (WGS) entry which is preliminary data.</text>
</comment>
<evidence type="ECO:0000313" key="2">
    <source>
        <dbReference type="Proteomes" id="UP001079430"/>
    </source>
</evidence>
<name>A0ABT4KA24_9HYPH</name>
<accession>A0ABT4KA24</accession>